<dbReference type="Pfam" id="PF07690">
    <property type="entry name" value="MFS_1"/>
    <property type="match status" value="1"/>
</dbReference>
<protein>
    <submittedName>
        <fullName evidence="10">DHA2 family efflux MFS transporter permease subunit</fullName>
    </submittedName>
</protein>
<feature type="transmembrane region" description="Helical" evidence="8">
    <location>
        <begin position="12"/>
        <end position="32"/>
    </location>
</feature>
<evidence type="ECO:0000313" key="10">
    <source>
        <dbReference type="EMBL" id="MDA0166339.1"/>
    </source>
</evidence>
<evidence type="ECO:0000256" key="7">
    <source>
        <dbReference type="SAM" id="MobiDB-lite"/>
    </source>
</evidence>
<dbReference type="SUPFAM" id="SSF103473">
    <property type="entry name" value="MFS general substrate transporter"/>
    <property type="match status" value="1"/>
</dbReference>
<feature type="transmembrane region" description="Helical" evidence="8">
    <location>
        <begin position="102"/>
        <end position="124"/>
    </location>
</feature>
<keyword evidence="3" id="KW-1003">Cell membrane</keyword>
<sequence length="478" mass="49079">MKQLDRRWKVLLVTAVAVFMAFLDVTIVNVAFPSIEKAFPETSVAGLSWVLNAYNIVFAALLVPAGRLADLLGRRRMFFVGMGLFLFASALCGLAPSAEFLIGARVIQAAGAALLVPTSLGLLLPEFPPERRATATALWGAVGGVAAATGPSLGGLLIEGANWRLVFFVNLVLGALALVPARRLLRETRDPDRGAVPDALGIVLLAGGVGLLSLAIVEAPDWGWGSARTIGAFAGAAVALALFGWRSATHAHPVLELSLFRVRSFAAACAGVGVFALGFYAVLLANILFLTSVWGYSILRAGFAVTPGPLMAAASSALAGRMIDRYGQRVSAVPGGLLFALGCLLFATGLGGEPAYLTEFLPSTILTGIGVGLSFAGWSSAAVAGLAPARFATGSAISACCRQLGAVLGISVLIAIIGAAPSLADFHRAYALMAVTGLTAATIGLTLRRVSATVPSWTSKSTPSTTPSPEPAPSAARP</sequence>
<evidence type="ECO:0000256" key="8">
    <source>
        <dbReference type="SAM" id="Phobius"/>
    </source>
</evidence>
<keyword evidence="2" id="KW-0813">Transport</keyword>
<dbReference type="InterPro" id="IPR004638">
    <property type="entry name" value="EmrB-like"/>
</dbReference>
<comment type="caution">
    <text evidence="10">The sequence shown here is derived from an EMBL/GenBank/DDBJ whole genome shotgun (WGS) entry which is preliminary data.</text>
</comment>
<evidence type="ECO:0000256" key="2">
    <source>
        <dbReference type="ARBA" id="ARBA00022448"/>
    </source>
</evidence>
<dbReference type="InterPro" id="IPR011701">
    <property type="entry name" value="MFS"/>
</dbReference>
<feature type="domain" description="Major facilitator superfamily (MFS) profile" evidence="9">
    <location>
        <begin position="10"/>
        <end position="452"/>
    </location>
</feature>
<dbReference type="InterPro" id="IPR036259">
    <property type="entry name" value="MFS_trans_sf"/>
</dbReference>
<evidence type="ECO:0000256" key="3">
    <source>
        <dbReference type="ARBA" id="ARBA00022475"/>
    </source>
</evidence>
<feature type="transmembrane region" description="Helical" evidence="8">
    <location>
        <begin position="404"/>
        <end position="423"/>
    </location>
</feature>
<name>A0A9X3N0R5_9ACTN</name>
<feature type="transmembrane region" description="Helical" evidence="8">
    <location>
        <begin position="164"/>
        <end position="185"/>
    </location>
</feature>
<dbReference type="InterPro" id="IPR005829">
    <property type="entry name" value="Sugar_transporter_CS"/>
</dbReference>
<feature type="transmembrane region" description="Helical" evidence="8">
    <location>
        <begin position="222"/>
        <end position="245"/>
    </location>
</feature>
<dbReference type="AlphaFoldDB" id="A0A9X3N0R5"/>
<keyword evidence="5 8" id="KW-1133">Transmembrane helix</keyword>
<dbReference type="Gene3D" id="1.20.1250.20">
    <property type="entry name" value="MFS general substrate transporter like domains"/>
    <property type="match status" value="1"/>
</dbReference>
<keyword evidence="4 8" id="KW-0812">Transmembrane</keyword>
<dbReference type="Proteomes" id="UP001149140">
    <property type="component" value="Unassembled WGS sequence"/>
</dbReference>
<dbReference type="NCBIfam" id="TIGR00711">
    <property type="entry name" value="efflux_EmrB"/>
    <property type="match status" value="1"/>
</dbReference>
<dbReference type="InterPro" id="IPR020846">
    <property type="entry name" value="MFS_dom"/>
</dbReference>
<feature type="transmembrane region" description="Helical" evidence="8">
    <location>
        <begin position="44"/>
        <end position="65"/>
    </location>
</feature>
<proteinExistence type="predicted"/>
<evidence type="ECO:0000259" key="9">
    <source>
        <dbReference type="PROSITE" id="PS50850"/>
    </source>
</evidence>
<dbReference type="RefSeq" id="WP_270045596.1">
    <property type="nucleotide sequence ID" value="NZ_JAPDOD010000063.1"/>
</dbReference>
<feature type="transmembrane region" description="Helical" evidence="8">
    <location>
        <begin position="301"/>
        <end position="320"/>
    </location>
</feature>
<dbReference type="GO" id="GO:0022857">
    <property type="term" value="F:transmembrane transporter activity"/>
    <property type="evidence" value="ECO:0007669"/>
    <property type="project" value="InterPro"/>
</dbReference>
<dbReference type="PANTHER" id="PTHR42718:SF48">
    <property type="entry name" value="CONSERVED TWO-DOMAIN MEMBRANE PROTEIN-RELATED"/>
    <property type="match status" value="1"/>
</dbReference>
<dbReference type="PROSITE" id="PS00216">
    <property type="entry name" value="SUGAR_TRANSPORT_1"/>
    <property type="match status" value="1"/>
</dbReference>
<evidence type="ECO:0000256" key="6">
    <source>
        <dbReference type="ARBA" id="ARBA00023136"/>
    </source>
</evidence>
<evidence type="ECO:0000313" key="11">
    <source>
        <dbReference type="Proteomes" id="UP001149140"/>
    </source>
</evidence>
<feature type="compositionally biased region" description="Low complexity" evidence="7">
    <location>
        <begin position="456"/>
        <end position="465"/>
    </location>
</feature>
<gene>
    <name evidence="10" type="ORF">OM076_39100</name>
</gene>
<dbReference type="PRINTS" id="PR01036">
    <property type="entry name" value="TCRTETB"/>
</dbReference>
<keyword evidence="11" id="KW-1185">Reference proteome</keyword>
<feature type="transmembrane region" description="Helical" evidence="8">
    <location>
        <begin position="364"/>
        <end position="392"/>
    </location>
</feature>
<feature type="region of interest" description="Disordered" evidence="7">
    <location>
        <begin position="456"/>
        <end position="478"/>
    </location>
</feature>
<keyword evidence="6 8" id="KW-0472">Membrane</keyword>
<evidence type="ECO:0000256" key="5">
    <source>
        <dbReference type="ARBA" id="ARBA00022989"/>
    </source>
</evidence>
<evidence type="ECO:0000256" key="1">
    <source>
        <dbReference type="ARBA" id="ARBA00004651"/>
    </source>
</evidence>
<dbReference type="PROSITE" id="PS50850">
    <property type="entry name" value="MFS"/>
    <property type="match status" value="1"/>
</dbReference>
<feature type="transmembrane region" description="Helical" evidence="8">
    <location>
        <begin position="332"/>
        <end position="352"/>
    </location>
</feature>
<dbReference type="CDD" id="cd17321">
    <property type="entry name" value="MFS_MMR_MDR_like"/>
    <property type="match status" value="1"/>
</dbReference>
<dbReference type="GO" id="GO:0005886">
    <property type="term" value="C:plasma membrane"/>
    <property type="evidence" value="ECO:0007669"/>
    <property type="project" value="UniProtKB-SubCell"/>
</dbReference>
<dbReference type="Gene3D" id="1.20.1720.10">
    <property type="entry name" value="Multidrug resistance protein D"/>
    <property type="match status" value="1"/>
</dbReference>
<organism evidence="10 11">
    <name type="scientific">Solirubrobacter ginsenosidimutans</name>
    <dbReference type="NCBI Taxonomy" id="490573"/>
    <lineage>
        <taxon>Bacteria</taxon>
        <taxon>Bacillati</taxon>
        <taxon>Actinomycetota</taxon>
        <taxon>Thermoleophilia</taxon>
        <taxon>Solirubrobacterales</taxon>
        <taxon>Solirubrobacteraceae</taxon>
        <taxon>Solirubrobacter</taxon>
    </lineage>
</organism>
<feature type="transmembrane region" description="Helical" evidence="8">
    <location>
        <begin position="77"/>
        <end position="96"/>
    </location>
</feature>
<feature type="transmembrane region" description="Helical" evidence="8">
    <location>
        <begin position="136"/>
        <end position="158"/>
    </location>
</feature>
<feature type="transmembrane region" description="Helical" evidence="8">
    <location>
        <begin position="265"/>
        <end position="289"/>
    </location>
</feature>
<dbReference type="EMBL" id="JAPDOD010000063">
    <property type="protein sequence ID" value="MDA0166339.1"/>
    <property type="molecule type" value="Genomic_DNA"/>
</dbReference>
<comment type="subcellular location">
    <subcellularLocation>
        <location evidence="1">Cell membrane</location>
        <topology evidence="1">Multi-pass membrane protein</topology>
    </subcellularLocation>
</comment>
<feature type="transmembrane region" description="Helical" evidence="8">
    <location>
        <begin position="197"/>
        <end position="216"/>
    </location>
</feature>
<feature type="transmembrane region" description="Helical" evidence="8">
    <location>
        <begin position="429"/>
        <end position="447"/>
    </location>
</feature>
<dbReference type="PANTHER" id="PTHR42718">
    <property type="entry name" value="MAJOR FACILITATOR SUPERFAMILY MULTIDRUG TRANSPORTER MFSC"/>
    <property type="match status" value="1"/>
</dbReference>
<accession>A0A9X3N0R5</accession>
<reference evidence="10" key="1">
    <citation type="submission" date="2022-10" db="EMBL/GenBank/DDBJ databases">
        <title>The WGS of Solirubrobacter ginsenosidimutans DSM 21036.</title>
        <authorList>
            <person name="Jiang Z."/>
        </authorList>
    </citation>
    <scope>NUCLEOTIDE SEQUENCE</scope>
    <source>
        <strain evidence="10">DSM 21036</strain>
    </source>
</reference>
<evidence type="ECO:0000256" key="4">
    <source>
        <dbReference type="ARBA" id="ARBA00022692"/>
    </source>
</evidence>